<dbReference type="Proteomes" id="UP000632138">
    <property type="component" value="Unassembled WGS sequence"/>
</dbReference>
<keyword evidence="1" id="KW-0802">TPR repeat</keyword>
<organism evidence="3 4">
    <name type="scientific">Paractinoplanes ovalisporus</name>
    <dbReference type="NCBI Taxonomy" id="2810368"/>
    <lineage>
        <taxon>Bacteria</taxon>
        <taxon>Bacillati</taxon>
        <taxon>Actinomycetota</taxon>
        <taxon>Actinomycetes</taxon>
        <taxon>Micromonosporales</taxon>
        <taxon>Micromonosporaceae</taxon>
        <taxon>Paractinoplanes</taxon>
    </lineage>
</organism>
<dbReference type="SMART" id="SM00028">
    <property type="entry name" value="TPR"/>
    <property type="match status" value="7"/>
</dbReference>
<dbReference type="RefSeq" id="WP_203376344.1">
    <property type="nucleotide sequence ID" value="NZ_JAENHP010000003.1"/>
</dbReference>
<dbReference type="PRINTS" id="PR00364">
    <property type="entry name" value="DISEASERSIST"/>
</dbReference>
<dbReference type="Pfam" id="PF13374">
    <property type="entry name" value="TPR_10"/>
    <property type="match status" value="1"/>
</dbReference>
<feature type="region of interest" description="Disordered" evidence="2">
    <location>
        <begin position="849"/>
        <end position="874"/>
    </location>
</feature>
<evidence type="ECO:0000313" key="3">
    <source>
        <dbReference type="EMBL" id="MBM2616453.1"/>
    </source>
</evidence>
<dbReference type="InterPro" id="IPR027417">
    <property type="entry name" value="P-loop_NTPase"/>
</dbReference>
<accession>A0ABS2A9E4</accession>
<dbReference type="Gene3D" id="3.40.50.300">
    <property type="entry name" value="P-loop containing nucleotide triphosphate hydrolases"/>
    <property type="match status" value="1"/>
</dbReference>
<reference evidence="3 4" key="1">
    <citation type="submission" date="2021-01" db="EMBL/GenBank/DDBJ databases">
        <title>Actinoplanes sp. nov. LDG1-06 isolated from lichen.</title>
        <authorList>
            <person name="Saeng-In P."/>
            <person name="Phongsopitanun W."/>
            <person name="Kanchanasin P."/>
            <person name="Yuki M."/>
            <person name="Kudo T."/>
            <person name="Ohkuma M."/>
            <person name="Tanasupawat S."/>
        </authorList>
    </citation>
    <scope>NUCLEOTIDE SEQUENCE [LARGE SCALE GENOMIC DNA]</scope>
    <source>
        <strain evidence="3 4">LDG1-06</strain>
    </source>
</reference>
<dbReference type="PANTHER" id="PTHR10098">
    <property type="entry name" value="RAPSYN-RELATED"/>
    <property type="match status" value="1"/>
</dbReference>
<dbReference type="Gene3D" id="1.25.40.10">
    <property type="entry name" value="Tetratricopeptide repeat domain"/>
    <property type="match status" value="2"/>
</dbReference>
<dbReference type="PROSITE" id="PS50005">
    <property type="entry name" value="TPR"/>
    <property type="match status" value="1"/>
</dbReference>
<dbReference type="PANTHER" id="PTHR10098:SF108">
    <property type="entry name" value="TETRATRICOPEPTIDE REPEAT PROTEIN 28"/>
    <property type="match status" value="1"/>
</dbReference>
<name>A0ABS2A9E4_9ACTN</name>
<dbReference type="SUPFAM" id="SSF48452">
    <property type="entry name" value="TPR-like"/>
    <property type="match status" value="2"/>
</dbReference>
<dbReference type="SUPFAM" id="SSF52540">
    <property type="entry name" value="P-loop containing nucleoside triphosphate hydrolases"/>
    <property type="match status" value="1"/>
</dbReference>
<evidence type="ECO:0000256" key="1">
    <source>
        <dbReference type="PROSITE-ProRule" id="PRU00339"/>
    </source>
</evidence>
<comment type="caution">
    <text evidence="3">The sequence shown here is derived from an EMBL/GenBank/DDBJ whole genome shotgun (WGS) entry which is preliminary data.</text>
</comment>
<feature type="compositionally biased region" description="Low complexity" evidence="2">
    <location>
        <begin position="862"/>
        <end position="874"/>
    </location>
</feature>
<dbReference type="InterPro" id="IPR019734">
    <property type="entry name" value="TPR_rpt"/>
</dbReference>
<dbReference type="EMBL" id="JAENHP010000003">
    <property type="protein sequence ID" value="MBM2616453.1"/>
    <property type="molecule type" value="Genomic_DNA"/>
</dbReference>
<proteinExistence type="predicted"/>
<gene>
    <name evidence="3" type="ORF">JIG36_12885</name>
</gene>
<protein>
    <submittedName>
        <fullName evidence="3">Tetratricopeptide repeat protein</fullName>
    </submittedName>
</protein>
<feature type="repeat" description="TPR" evidence="1">
    <location>
        <begin position="799"/>
        <end position="832"/>
    </location>
</feature>
<dbReference type="InterPro" id="IPR011990">
    <property type="entry name" value="TPR-like_helical_dom_sf"/>
</dbReference>
<sequence>MSLMELPDPAGARSVDELVESLRLLKRWAGDPSYETLKERVNAAWTAEGRPPAELTPRSTLANAFVTGRRRLNTDLVLAIVRALHPDDGYVDAWRQALRVTAGEIEAVSQVRVQGSLPPDLADFTGRAGELDTLGVSGGAFVISAIEGMAGVGKTQLAVHAAHRLLAREPFEHVLFVNLRGFHPDPAQPPADPAAVLDGFLRLLGVPGHRVPHGLPALTEAYRQRLSRVRALIVLDNAADAGQVRPLLPHAPGVVTLITSRRRLDGLPEVTHLAVDVFTPDEAIAFLARALPDVPVGPEPLALAQIARSCGHLPLALGLIAGHIRNTPGWNLTDHADRLDERLRELRLDSGVELALELSYRHLPAAQQRVLRLAALHPGQDFDAYAMAALDGAALAATRERLDALRADHLVQEPIPGRYTLHDLVRAFATSRAHDQDRRSDRTAALTRFFDWCLATAAAAMDRLHPVEFTELRARIPEAGSPVPELGDTGSALAWLDAERPTLVAVAAHTADQGWPGHTSLLVRTLARYFGSGHQEDALTVYNHALRAARSAGDLEAQAFALTGLGDLEGQVARPDQAEDHLRQALVIFQRLDDTTGESTVLFNLGRLAEKKGNYPAAIDHKLRSLALDRAAGNKIGEVGDLAGLGATMERAGRYDESAAYYQQSLDLALETGDLWGGGYASSGLGDLALHSGDYRAAGDHLRDGLRMHRQIGNISGAGGALDSLGLMHTRLGEVDQAVACHLEALEIFRNTDDDLYQAFSLNGLGEAVRVSGRDAEALTHHTAALRLATAIGNPHQQARAEVGIGRSHQALGDTEQARFHYERALALYTDLGLPIEAAEVDARLTAVGDQPRTGAKEWREAGPSAASQGSGAP</sequence>
<evidence type="ECO:0000256" key="2">
    <source>
        <dbReference type="SAM" id="MobiDB-lite"/>
    </source>
</evidence>
<dbReference type="Pfam" id="PF13424">
    <property type="entry name" value="TPR_12"/>
    <property type="match status" value="3"/>
</dbReference>
<keyword evidence="4" id="KW-1185">Reference proteome</keyword>
<evidence type="ECO:0000313" key="4">
    <source>
        <dbReference type="Proteomes" id="UP000632138"/>
    </source>
</evidence>